<keyword evidence="2" id="KW-1185">Reference proteome</keyword>
<feature type="non-terminal residue" evidence="1">
    <location>
        <position position="1"/>
    </location>
</feature>
<proteinExistence type="predicted"/>
<dbReference type="EMBL" id="JAUEPU010000027">
    <property type="protein sequence ID" value="KAK0492865.1"/>
    <property type="molecule type" value="Genomic_DNA"/>
</dbReference>
<organism evidence="1 2">
    <name type="scientific">Armillaria luteobubalina</name>
    <dbReference type="NCBI Taxonomy" id="153913"/>
    <lineage>
        <taxon>Eukaryota</taxon>
        <taxon>Fungi</taxon>
        <taxon>Dikarya</taxon>
        <taxon>Basidiomycota</taxon>
        <taxon>Agaricomycotina</taxon>
        <taxon>Agaricomycetes</taxon>
        <taxon>Agaricomycetidae</taxon>
        <taxon>Agaricales</taxon>
        <taxon>Marasmiineae</taxon>
        <taxon>Physalacriaceae</taxon>
        <taxon>Armillaria</taxon>
    </lineage>
</organism>
<dbReference type="Proteomes" id="UP001175228">
    <property type="component" value="Unassembled WGS sequence"/>
</dbReference>
<evidence type="ECO:0000313" key="1">
    <source>
        <dbReference type="EMBL" id="KAK0492865.1"/>
    </source>
</evidence>
<evidence type="ECO:0000313" key="2">
    <source>
        <dbReference type="Proteomes" id="UP001175228"/>
    </source>
</evidence>
<comment type="caution">
    <text evidence="1">The sequence shown here is derived from an EMBL/GenBank/DDBJ whole genome shotgun (WGS) entry which is preliminary data.</text>
</comment>
<sequence length="127" mass="14685">CDKTIVHAELRLHIAQGYDLLHTLRSQLLSLSKAYKDGDTNILTQKGRLKCHKTTRDLNTCITQAKQYYRDIRKRLTVLSTKLGEWSWQAQLCVLEDLDIHRIADDEVGVSKGNRSMSWIWYSSHLG</sequence>
<name>A0AA39PYG4_9AGAR</name>
<feature type="non-terminal residue" evidence="1">
    <location>
        <position position="127"/>
    </location>
</feature>
<accession>A0AA39PYG4</accession>
<gene>
    <name evidence="1" type="ORF">EDD18DRAFT_1048731</name>
</gene>
<reference evidence="1" key="1">
    <citation type="submission" date="2023-06" db="EMBL/GenBank/DDBJ databases">
        <authorList>
            <consortium name="Lawrence Berkeley National Laboratory"/>
            <person name="Ahrendt S."/>
            <person name="Sahu N."/>
            <person name="Indic B."/>
            <person name="Wong-Bajracharya J."/>
            <person name="Merenyi Z."/>
            <person name="Ke H.-M."/>
            <person name="Monk M."/>
            <person name="Kocsube S."/>
            <person name="Drula E."/>
            <person name="Lipzen A."/>
            <person name="Balint B."/>
            <person name="Henrissat B."/>
            <person name="Andreopoulos B."/>
            <person name="Martin F.M."/>
            <person name="Harder C.B."/>
            <person name="Rigling D."/>
            <person name="Ford K.L."/>
            <person name="Foster G.D."/>
            <person name="Pangilinan J."/>
            <person name="Papanicolaou A."/>
            <person name="Barry K."/>
            <person name="LaButti K."/>
            <person name="Viragh M."/>
            <person name="Koriabine M."/>
            <person name="Yan M."/>
            <person name="Riley R."/>
            <person name="Champramary S."/>
            <person name="Plett K.L."/>
            <person name="Tsai I.J."/>
            <person name="Slot J."/>
            <person name="Sipos G."/>
            <person name="Plett J."/>
            <person name="Nagy L.G."/>
            <person name="Grigoriev I.V."/>
        </authorList>
    </citation>
    <scope>NUCLEOTIDE SEQUENCE</scope>
    <source>
        <strain evidence="1">HWK02</strain>
    </source>
</reference>
<protein>
    <submittedName>
        <fullName evidence="1">Uncharacterized protein</fullName>
    </submittedName>
</protein>
<dbReference type="AlphaFoldDB" id="A0AA39PYG4"/>